<evidence type="ECO:0000259" key="1">
    <source>
        <dbReference type="PROSITE" id="PS01124"/>
    </source>
</evidence>
<dbReference type="AlphaFoldDB" id="A0A3D9C424"/>
<evidence type="ECO:0000313" key="2">
    <source>
        <dbReference type="EMBL" id="REC60489.1"/>
    </source>
</evidence>
<sequence>MHIYQLAIIDQKLKEAMAKFSLLPAHTSIFDAALFEQLLDDSRVLIKTYISLLKSLQILPKENHYYKGHSLIKHTVNGAEADGTIDPDYLTVIQNLVLPHLVGNSSDKKQIFPIHIHFTTSTEVYLFSGIGLYKQDESRVYSLLHEMSMPVNYISYASHAKCNYLLSIFYTEEYNERQSIHTLYPRYNISYLQFRKDCKICLGTTFYNFYMKMKMLDVLDDIMLTNLSLKEIAHKNNFSSYIAMHQLFKRKYNFPLYIIPRILNGSN</sequence>
<protein>
    <recommendedName>
        <fullName evidence="1">HTH araC/xylS-type domain-containing protein</fullName>
    </recommendedName>
</protein>
<comment type="caution">
    <text evidence="2">The sequence shown here is derived from an EMBL/GenBank/DDBJ whole genome shotgun (WGS) entry which is preliminary data.</text>
</comment>
<dbReference type="GO" id="GO:0043565">
    <property type="term" value="F:sequence-specific DNA binding"/>
    <property type="evidence" value="ECO:0007669"/>
    <property type="project" value="InterPro"/>
</dbReference>
<dbReference type="GO" id="GO:0003700">
    <property type="term" value="F:DNA-binding transcription factor activity"/>
    <property type="evidence" value="ECO:0007669"/>
    <property type="project" value="InterPro"/>
</dbReference>
<accession>A0A3D9C424</accession>
<feature type="domain" description="HTH araC/xylS-type" evidence="1">
    <location>
        <begin position="164"/>
        <end position="253"/>
    </location>
</feature>
<dbReference type="RefSeq" id="WP_115972652.1">
    <property type="nucleotide sequence ID" value="NZ_QNVT01000024.1"/>
</dbReference>
<gene>
    <name evidence="2" type="ORF">DRF65_20715</name>
</gene>
<dbReference type="InterPro" id="IPR018060">
    <property type="entry name" value="HTH_AraC"/>
</dbReference>
<dbReference type="EMBL" id="QNVT01000024">
    <property type="protein sequence ID" value="REC60489.1"/>
    <property type="molecule type" value="Genomic_DNA"/>
</dbReference>
<dbReference type="Proteomes" id="UP000256686">
    <property type="component" value="Unassembled WGS sequence"/>
</dbReference>
<dbReference type="PROSITE" id="PS01124">
    <property type="entry name" value="HTH_ARAC_FAMILY_2"/>
    <property type="match status" value="1"/>
</dbReference>
<reference evidence="3" key="1">
    <citation type="submission" date="2018-06" db="EMBL/GenBank/DDBJ databases">
        <authorList>
            <person name="Lum Nde A."/>
            <person name="Hugo C."/>
        </authorList>
    </citation>
    <scope>NUCLEOTIDE SEQUENCE [LARGE SCALE GENOMIC DNA]</scope>
    <source>
        <strain evidence="3">1_F178</strain>
    </source>
</reference>
<organism evidence="2 3">
    <name type="scientific">Chryseobacterium pennae</name>
    <dbReference type="NCBI Taxonomy" id="2258962"/>
    <lineage>
        <taxon>Bacteria</taxon>
        <taxon>Pseudomonadati</taxon>
        <taxon>Bacteroidota</taxon>
        <taxon>Flavobacteriia</taxon>
        <taxon>Flavobacteriales</taxon>
        <taxon>Weeksellaceae</taxon>
        <taxon>Chryseobacterium group</taxon>
        <taxon>Chryseobacterium</taxon>
    </lineage>
</organism>
<proteinExistence type="predicted"/>
<keyword evidence="3" id="KW-1185">Reference proteome</keyword>
<dbReference type="Gene3D" id="1.10.10.60">
    <property type="entry name" value="Homeodomain-like"/>
    <property type="match status" value="1"/>
</dbReference>
<name>A0A3D9C424_9FLAO</name>
<evidence type="ECO:0000313" key="3">
    <source>
        <dbReference type="Proteomes" id="UP000256686"/>
    </source>
</evidence>